<dbReference type="GO" id="GO:0046872">
    <property type="term" value="F:metal ion binding"/>
    <property type="evidence" value="ECO:0007669"/>
    <property type="project" value="UniProtKB-KW"/>
</dbReference>
<dbReference type="InterPro" id="IPR031331">
    <property type="entry name" value="NEUT/ALK_ceramidase_C"/>
</dbReference>
<dbReference type="InterPro" id="IPR038445">
    <property type="entry name" value="NCDase_C_sf"/>
</dbReference>
<organism evidence="8 9">
    <name type="scientific">Prototheca wickerhamii</name>
    <dbReference type="NCBI Taxonomy" id="3111"/>
    <lineage>
        <taxon>Eukaryota</taxon>
        <taxon>Viridiplantae</taxon>
        <taxon>Chlorophyta</taxon>
        <taxon>core chlorophytes</taxon>
        <taxon>Trebouxiophyceae</taxon>
        <taxon>Chlorellales</taxon>
        <taxon>Chlorellaceae</taxon>
        <taxon>Prototheca</taxon>
    </lineage>
</organism>
<dbReference type="GO" id="GO:0017040">
    <property type="term" value="F:N-acylsphingosine amidohydrolase activity"/>
    <property type="evidence" value="ECO:0007669"/>
    <property type="project" value="UniProtKB-UniRule"/>
</dbReference>
<keyword evidence="5" id="KW-0746">Sphingolipid metabolism</keyword>
<keyword evidence="4" id="KW-0862">Zinc</keyword>
<reference evidence="8" key="1">
    <citation type="submission" date="2021-01" db="EMBL/GenBank/DDBJ databases">
        <authorList>
            <person name="Eckstrom K.M.E."/>
        </authorList>
    </citation>
    <scope>NUCLEOTIDE SEQUENCE</scope>
    <source>
        <strain evidence="8">UVCC 0001</strain>
    </source>
</reference>
<dbReference type="PANTHER" id="PTHR12670">
    <property type="entry name" value="CERAMIDASE"/>
    <property type="match status" value="1"/>
</dbReference>
<keyword evidence="5" id="KW-0443">Lipid metabolism</keyword>
<sequence>MLPAGKADITGPIADVNLMGYANPGQFAGGLLTRLYARSLIVADANRSDERWVFVNMDAGMASQAVTFTVIAQLRERYGDLYSERNVALSGTHTHSGPSGYLQHLVYGVLSLGFYKPTFDVLVEGVVQSIVEAHESLRPGSLGTAAGELLNANINRSPTAYLHNPPEERALYEHDIDKEMTLLRVDDGGDSSEEPRAVFSWFPVHGTSVNNTNTLVNGDNKGVASQIFEKAHRGTVAAFCQANVGDTSPNVLGARCRDTGEPCDAVHSTCNGRVAECIGRGPAWPDDVASCRIIAERQAEAAEQLTRDAATRTVSGPVDSRHAFLYMPGMEVAASNFTHAGRACKAAMGMSFAAGTTDGPGAFDFKQGDTNGTAFWRLVRNFITKPGPEQIACHAPKPILLDVGEMHFPYDWAPSVVEVGVLRAGDFAVLAVPGELTTMAGRRLRRAVRAALDGAWGPRPTLVVAGLTNTYSSYVTTFEEYQAQRYEGGFTLFGPHTLDVYIQEITRLVRDMVAGAPPEPERVRPPNLLAKQWSLVPPVVTDSAGWGGAFGKAVEDVAPGAAYQPGDTVKVTFQSACPRNNVRRSTFLTVERWVGPARGGRPGAEPHISAQDQGWEVVATDDDWATRFAWYRHHDWSPLSFAGVSWIIPQDTLPGRYRIGHHGDAKHILGSVEPFSGYSSEFVVGGASTQARKLPFVGALVRWWRRMVAIVSP</sequence>
<evidence type="ECO:0000259" key="7">
    <source>
        <dbReference type="Pfam" id="PF17048"/>
    </source>
</evidence>
<feature type="binding site" evidence="4">
    <location>
        <position position="93"/>
    </location>
    <ligand>
        <name>Zn(2+)</name>
        <dbReference type="ChEBI" id="CHEBI:29105"/>
    </ligand>
</feature>
<name>A0AAD9IH48_PROWI</name>
<dbReference type="Pfam" id="PF04734">
    <property type="entry name" value="Ceramidase_alk"/>
    <property type="match status" value="1"/>
</dbReference>
<evidence type="ECO:0000256" key="2">
    <source>
        <dbReference type="ARBA" id="ARBA00022801"/>
    </source>
</evidence>
<evidence type="ECO:0000259" key="6">
    <source>
        <dbReference type="Pfam" id="PF04734"/>
    </source>
</evidence>
<feature type="domain" description="Neutral/alkaline non-lysosomal ceramidase C-terminal" evidence="7">
    <location>
        <begin position="506"/>
        <end position="684"/>
    </location>
</feature>
<comment type="similarity">
    <text evidence="1 5">Belongs to the neutral ceramidase family.</text>
</comment>
<accession>A0AAD9IH48</accession>
<dbReference type="Pfam" id="PF17048">
    <property type="entry name" value="Ceramidse_alk_C"/>
    <property type="match status" value="1"/>
</dbReference>
<evidence type="ECO:0000256" key="5">
    <source>
        <dbReference type="RuleBase" id="RU366019"/>
    </source>
</evidence>
<keyword evidence="9" id="KW-1185">Reference proteome</keyword>
<protein>
    <recommendedName>
        <fullName evidence="5">Neutral ceramidase</fullName>
        <ecNumber evidence="5">3.5.1.23</ecNumber>
    </recommendedName>
</protein>
<keyword evidence="4" id="KW-0479">Metal-binding</keyword>
<evidence type="ECO:0000256" key="3">
    <source>
        <dbReference type="PIRSR" id="PIRSR606823-1"/>
    </source>
</evidence>
<dbReference type="GO" id="GO:0042759">
    <property type="term" value="P:long-chain fatty acid biosynthetic process"/>
    <property type="evidence" value="ECO:0007669"/>
    <property type="project" value="TreeGrafter"/>
</dbReference>
<dbReference type="InterPro" id="IPR006823">
    <property type="entry name" value="Ceramidase_alk"/>
</dbReference>
<feature type="binding site" evidence="4">
    <location>
        <position position="205"/>
    </location>
    <ligand>
        <name>Zn(2+)</name>
        <dbReference type="ChEBI" id="CHEBI:29105"/>
    </ligand>
</feature>
<feature type="binding site" evidence="4">
    <location>
        <position position="474"/>
    </location>
    <ligand>
        <name>Zn(2+)</name>
        <dbReference type="ChEBI" id="CHEBI:29105"/>
    </ligand>
</feature>
<dbReference type="GO" id="GO:0046512">
    <property type="term" value="P:sphingosine biosynthetic process"/>
    <property type="evidence" value="ECO:0007669"/>
    <property type="project" value="TreeGrafter"/>
</dbReference>
<dbReference type="EMBL" id="JASFZW010000009">
    <property type="protein sequence ID" value="KAK2076535.1"/>
    <property type="molecule type" value="Genomic_DNA"/>
</dbReference>
<gene>
    <name evidence="8" type="ORF">QBZ16_005295</name>
</gene>
<feature type="active site" description="Nucleophile" evidence="3">
    <location>
        <position position="248"/>
    </location>
</feature>
<dbReference type="Proteomes" id="UP001255856">
    <property type="component" value="Unassembled WGS sequence"/>
</dbReference>
<evidence type="ECO:0000256" key="1">
    <source>
        <dbReference type="ARBA" id="ARBA00009835"/>
    </source>
</evidence>
<dbReference type="GO" id="GO:0016020">
    <property type="term" value="C:membrane"/>
    <property type="evidence" value="ECO:0007669"/>
    <property type="project" value="GOC"/>
</dbReference>
<feature type="domain" description="Neutral/alkaline non-lysosomal ceramidase N-terminal" evidence="6">
    <location>
        <begin position="4"/>
        <end position="503"/>
    </location>
</feature>
<dbReference type="EC" id="3.5.1.23" evidence="5"/>
<evidence type="ECO:0000313" key="9">
    <source>
        <dbReference type="Proteomes" id="UP001255856"/>
    </source>
</evidence>
<evidence type="ECO:0000256" key="4">
    <source>
        <dbReference type="PIRSR" id="PIRSR606823-2"/>
    </source>
</evidence>
<comment type="catalytic activity">
    <reaction evidence="5">
        <text>an N-acylsphing-4-enine + H2O = sphing-4-enine + a fatty acid</text>
        <dbReference type="Rhea" id="RHEA:20856"/>
        <dbReference type="ChEBI" id="CHEBI:15377"/>
        <dbReference type="ChEBI" id="CHEBI:28868"/>
        <dbReference type="ChEBI" id="CHEBI:52639"/>
        <dbReference type="ChEBI" id="CHEBI:57756"/>
        <dbReference type="EC" id="3.5.1.23"/>
    </reaction>
</comment>
<feature type="binding site" evidence="4">
    <location>
        <position position="435"/>
    </location>
    <ligand>
        <name>Zn(2+)</name>
        <dbReference type="ChEBI" id="CHEBI:29105"/>
    </ligand>
</feature>
<dbReference type="GO" id="GO:0005576">
    <property type="term" value="C:extracellular region"/>
    <property type="evidence" value="ECO:0007669"/>
    <property type="project" value="TreeGrafter"/>
</dbReference>
<dbReference type="InterPro" id="IPR031329">
    <property type="entry name" value="NEUT/ALK_ceramidase_N"/>
</dbReference>
<dbReference type="PANTHER" id="PTHR12670:SF1">
    <property type="entry name" value="NEUTRAL CERAMIDASE"/>
    <property type="match status" value="1"/>
</dbReference>
<dbReference type="Gene3D" id="2.60.40.2300">
    <property type="entry name" value="Neutral/alkaline non-lysosomal ceramidase, C-terminal domain"/>
    <property type="match status" value="1"/>
</dbReference>
<comment type="cofactor">
    <cofactor evidence="4">
        <name>Zn(2+)</name>
        <dbReference type="ChEBI" id="CHEBI:29105"/>
    </cofactor>
    <text evidence="4">Binds 1 zinc ion per subunit.</text>
</comment>
<evidence type="ECO:0000313" key="8">
    <source>
        <dbReference type="EMBL" id="KAK2076535.1"/>
    </source>
</evidence>
<comment type="caution">
    <text evidence="8">The sequence shown here is derived from an EMBL/GenBank/DDBJ whole genome shotgun (WGS) entry which is preliminary data.</text>
</comment>
<proteinExistence type="inferred from homology"/>
<keyword evidence="2 5" id="KW-0378">Hydrolase</keyword>
<dbReference type="GO" id="GO:0046514">
    <property type="term" value="P:ceramide catabolic process"/>
    <property type="evidence" value="ECO:0007669"/>
    <property type="project" value="InterPro"/>
</dbReference>
<dbReference type="AlphaFoldDB" id="A0AAD9IH48"/>